<protein>
    <submittedName>
        <fullName evidence="4">Tubulin polyglutamylase TTLL5</fullName>
        <ecNumber evidence="4">6.-.-.-</ecNumber>
    </submittedName>
</protein>
<evidence type="ECO:0000256" key="3">
    <source>
        <dbReference type="ARBA" id="ARBA00022840"/>
    </source>
</evidence>
<dbReference type="EC" id="6.-.-.-" evidence="4"/>
<comment type="caution">
    <text evidence="4">The sequence shown here is derived from an EMBL/GenBank/DDBJ whole genome shotgun (WGS) entry which is preliminary data.</text>
</comment>
<dbReference type="Pfam" id="PF05402">
    <property type="entry name" value="PqqD"/>
    <property type="match status" value="1"/>
</dbReference>
<evidence type="ECO:0000313" key="5">
    <source>
        <dbReference type="Proteomes" id="UP000563050"/>
    </source>
</evidence>
<dbReference type="AlphaFoldDB" id="A0A7W5GZ81"/>
<dbReference type="GO" id="GO:0005524">
    <property type="term" value="F:ATP binding"/>
    <property type="evidence" value="ECO:0007669"/>
    <property type="project" value="UniProtKB-KW"/>
</dbReference>
<keyword evidence="1 4" id="KW-0436">Ligase</keyword>
<keyword evidence="3" id="KW-0067">ATP-binding</keyword>
<dbReference type="GO" id="GO:0000226">
    <property type="term" value="P:microtubule cytoskeleton organization"/>
    <property type="evidence" value="ECO:0007669"/>
    <property type="project" value="TreeGrafter"/>
</dbReference>
<evidence type="ECO:0000256" key="2">
    <source>
        <dbReference type="ARBA" id="ARBA00022741"/>
    </source>
</evidence>
<dbReference type="GO" id="GO:0070740">
    <property type="term" value="F:tubulin-glutamic acid ligase activity"/>
    <property type="evidence" value="ECO:0007669"/>
    <property type="project" value="TreeGrafter"/>
</dbReference>
<keyword evidence="5" id="KW-1185">Reference proteome</keyword>
<dbReference type="GO" id="GO:0015631">
    <property type="term" value="F:tubulin binding"/>
    <property type="evidence" value="ECO:0007669"/>
    <property type="project" value="TreeGrafter"/>
</dbReference>
<dbReference type="SUPFAM" id="SSF56059">
    <property type="entry name" value="Glutathione synthetase ATP-binding domain-like"/>
    <property type="match status" value="1"/>
</dbReference>
<sequence>MTEQHSPTRRFWLGGKRAAEQDRFFREALEPLGWQLGDEHDWDAGWITGMPDAAQFRRVSPTRKMNHFPGNAALTVKSRLHDSLATLRERIHESHGPDHELARRLAFFPPAYVMPDDYHALQEAAQAAPDKRWILKPTNASKGKGVRVLKDTAAAPLARDRLVQEYLANPHTIRGHKYVLRLYVLITSLAPLRVYLYRQGFAKLASEPWDPEDADNPYSQLTNPDINALNSRAEVPVEFIDLERYRQWLRDQGHDDAALFARIEDLVALTTISAVDAMRHRTAEAGADPRGCYELLGLDCLVDDTLKPWILECNLSPSLGICAAPETGGRVEEAVKGGLVHDMVSLVDIPGEADVAAEGADDAARLVADAEAEQARAGGFRRLLPATDPERYLPYFTLPTPADLQLAEALAGRSLPALQLQRRHVAELVDEERLALYDTRSGRYYLPNDTAALTWLLATEGLDPAAIADELARATSDAGGPVERSALRRDVWNTLHDWCRTGLLCQQGTSPAALPREDERHAQVLPPVSSSGRPMRLQLDGRHWALDVGKGPAMARLTAWFGARLSPLDDKAASRLPRLTVLRESGGYALASDDRLLASRLTLSQLGPTLTAHLVQKAATPGHPVVDAALWITPHGDGVLCLLPDEADSHALLARLQEAAGGLLTRGVRLDLSNPAIAKPLDAPLTGFSTEAPTELPGSVALRGMLLPAGASTEQALAPVAMLEALGALLPNCLTGDDQVLDGHSVTVLSDWLATLAAFAIKTGPDAPDAASLTEWLVKQTVTAPAVDPPAMVRGVTAARACGDAFGITDEEDGRQADFTARRHARHVEYRVSRRS</sequence>
<dbReference type="Pfam" id="PF03133">
    <property type="entry name" value="TTL"/>
    <property type="match status" value="1"/>
</dbReference>
<accession>A0A7W5GZ81</accession>
<keyword evidence="2" id="KW-0547">Nucleotide-binding</keyword>
<proteinExistence type="predicted"/>
<dbReference type="EMBL" id="JACHXQ010000010">
    <property type="protein sequence ID" value="MBB3185208.1"/>
    <property type="molecule type" value="Genomic_DNA"/>
</dbReference>
<reference evidence="4 5" key="1">
    <citation type="submission" date="2020-08" db="EMBL/GenBank/DDBJ databases">
        <title>Genomic Encyclopedia of Type Strains, Phase III (KMG-III): the genomes of soil and plant-associated and newly described type strains.</title>
        <authorList>
            <person name="Whitman W."/>
        </authorList>
    </citation>
    <scope>NUCLEOTIDE SEQUENCE [LARGE SCALE GENOMIC DNA]</scope>
    <source>
        <strain evidence="4 5">CECT 7341</strain>
    </source>
</reference>
<dbReference type="PROSITE" id="PS51221">
    <property type="entry name" value="TTL"/>
    <property type="match status" value="1"/>
</dbReference>
<dbReference type="Gene3D" id="3.30.470.20">
    <property type="entry name" value="ATP-grasp fold, B domain"/>
    <property type="match status" value="1"/>
</dbReference>
<organism evidence="4 5">
    <name type="scientific">Halomonas fontilapidosi</name>
    <dbReference type="NCBI Taxonomy" id="616675"/>
    <lineage>
        <taxon>Bacteria</taxon>
        <taxon>Pseudomonadati</taxon>
        <taxon>Pseudomonadota</taxon>
        <taxon>Gammaproteobacteria</taxon>
        <taxon>Oceanospirillales</taxon>
        <taxon>Halomonadaceae</taxon>
        <taxon>Halomonas</taxon>
    </lineage>
</organism>
<dbReference type="Proteomes" id="UP000563050">
    <property type="component" value="Unassembled WGS sequence"/>
</dbReference>
<evidence type="ECO:0000313" key="4">
    <source>
        <dbReference type="EMBL" id="MBB3185208.1"/>
    </source>
</evidence>
<dbReference type="PANTHER" id="PTHR12241">
    <property type="entry name" value="TUBULIN POLYGLUTAMYLASE"/>
    <property type="match status" value="1"/>
</dbReference>
<dbReference type="InterPro" id="IPR004344">
    <property type="entry name" value="TTL/TTLL_fam"/>
</dbReference>
<name>A0A7W5GZ81_9GAMM</name>
<dbReference type="InterPro" id="IPR008792">
    <property type="entry name" value="PQQD"/>
</dbReference>
<gene>
    <name evidence="4" type="ORF">FHR95_002789</name>
</gene>
<dbReference type="PANTHER" id="PTHR12241:SF162">
    <property type="entry name" value="TUBULIN MONOGLUTAMYLASE TTLL4"/>
    <property type="match status" value="1"/>
</dbReference>
<dbReference type="RefSeq" id="WP_183314849.1">
    <property type="nucleotide sequence ID" value="NZ_JACHXQ010000010.1"/>
</dbReference>
<evidence type="ECO:0000256" key="1">
    <source>
        <dbReference type="ARBA" id="ARBA00022598"/>
    </source>
</evidence>